<dbReference type="EMBL" id="VCKY01000256">
    <property type="protein sequence ID" value="TMR09026.1"/>
    <property type="molecule type" value="Genomic_DNA"/>
</dbReference>
<dbReference type="AlphaFoldDB" id="A0A5S4EZB8"/>
<reference evidence="2 3" key="1">
    <citation type="submission" date="2019-05" db="EMBL/GenBank/DDBJ databases">
        <title>Draft genome sequence of Nonomuraea turkmeniaca DSM 43926.</title>
        <authorList>
            <person name="Saricaoglu S."/>
            <person name="Isik K."/>
        </authorList>
    </citation>
    <scope>NUCLEOTIDE SEQUENCE [LARGE SCALE GENOMIC DNA]</scope>
    <source>
        <strain evidence="2 3">DSM 43926</strain>
    </source>
</reference>
<name>A0A5S4EZB8_9ACTN</name>
<evidence type="ECO:0000313" key="3">
    <source>
        <dbReference type="Proteomes" id="UP000309128"/>
    </source>
</evidence>
<evidence type="ECO:0000256" key="1">
    <source>
        <dbReference type="SAM" id="Phobius"/>
    </source>
</evidence>
<protein>
    <recommendedName>
        <fullName evidence="4">DUF4367 domain-containing protein</fullName>
    </recommendedName>
</protein>
<keyword evidence="1" id="KW-0812">Transmembrane</keyword>
<dbReference type="RefSeq" id="WP_138672796.1">
    <property type="nucleotide sequence ID" value="NZ_VCKY01000256.1"/>
</dbReference>
<keyword evidence="1" id="KW-1133">Transmembrane helix</keyword>
<keyword evidence="1" id="KW-0472">Membrane</keyword>
<accession>A0A5S4EZB8</accession>
<dbReference type="OrthoDB" id="5180342at2"/>
<organism evidence="2 3">
    <name type="scientific">Nonomuraea turkmeniaca</name>
    <dbReference type="NCBI Taxonomy" id="103838"/>
    <lineage>
        <taxon>Bacteria</taxon>
        <taxon>Bacillati</taxon>
        <taxon>Actinomycetota</taxon>
        <taxon>Actinomycetes</taxon>
        <taxon>Streptosporangiales</taxon>
        <taxon>Streptosporangiaceae</taxon>
        <taxon>Nonomuraea</taxon>
    </lineage>
</organism>
<feature type="transmembrane region" description="Helical" evidence="1">
    <location>
        <begin position="95"/>
        <end position="117"/>
    </location>
</feature>
<proteinExistence type="predicted"/>
<sequence length="362" mass="37140">MRHPTDGTLRRLLDEPAGVADADREHVAGCPVCLSGLAAAQEDAELTAAALSVEFAADVDTGWRRLSRAVAAEGRAGPATAAPARRWRAALRNPVVAVFGVVILLTGAGAAAAADWLQIFRTEQITPVTAPRADLIKMPELSAFGEVEVIEDIDIRKVADAAAARKATGLSVPRVGALPRGVTGEPTYHVLGRVSGVFTFSAAKSAQTAAAAGKTAPPPPPGLDGSRFRLVAGPGLAAVWSEGRPMPALMVARAVAPTAYSAGVPFATARDYLLSLQVLPENVASQLRSFSGDGTTLPLFQSVEQLTTSTAEVGGVPATVLTSQGGTMAGVVWADGGVVTAVAGSLSADEVLSVARGLRWDR</sequence>
<comment type="caution">
    <text evidence="2">The sequence shown here is derived from an EMBL/GenBank/DDBJ whole genome shotgun (WGS) entry which is preliminary data.</text>
</comment>
<evidence type="ECO:0000313" key="2">
    <source>
        <dbReference type="EMBL" id="TMR09026.1"/>
    </source>
</evidence>
<keyword evidence="3" id="KW-1185">Reference proteome</keyword>
<dbReference type="Proteomes" id="UP000309128">
    <property type="component" value="Unassembled WGS sequence"/>
</dbReference>
<gene>
    <name evidence="2" type="ORF">ETD86_45245</name>
</gene>
<evidence type="ECO:0008006" key="4">
    <source>
        <dbReference type="Google" id="ProtNLM"/>
    </source>
</evidence>